<dbReference type="EMBL" id="CP050485">
    <property type="protein sequence ID" value="QOG28327.1"/>
    <property type="molecule type" value="Genomic_DNA"/>
</dbReference>
<evidence type="ECO:0000313" key="5">
    <source>
        <dbReference type="EMBL" id="STD84826.1"/>
    </source>
</evidence>
<evidence type="ECO:0000313" key="3">
    <source>
        <dbReference type="EMBL" id="MDL4934221.1"/>
    </source>
</evidence>
<evidence type="ECO:0000313" key="6">
    <source>
        <dbReference type="Proteomes" id="UP000254807"/>
    </source>
</evidence>
<dbReference type="CDD" id="cd05008">
    <property type="entry name" value="SIS_GlmS_GlmD_1"/>
    <property type="match status" value="1"/>
</dbReference>
<keyword evidence="6" id="KW-1185">Reference proteome</keyword>
<dbReference type="EMBL" id="JASUBT010000001">
    <property type="protein sequence ID" value="MDL4934221.1"/>
    <property type="molecule type" value="Genomic_DNA"/>
</dbReference>
<accession>A0A1L8TZZ4</accession>
<reference evidence="5 6" key="1">
    <citation type="submission" date="2018-06" db="EMBL/GenBank/DDBJ databases">
        <authorList>
            <consortium name="Pathogen Informatics"/>
            <person name="Doyle S."/>
        </authorList>
    </citation>
    <scope>NUCLEOTIDE SEQUENCE [LARGE SCALE GENOMIC DNA]</scope>
    <source>
        <strain evidence="5 6">NCTC12360</strain>
    </source>
</reference>
<feature type="domain" description="SIS" evidence="2">
    <location>
        <begin position="26"/>
        <end position="165"/>
    </location>
</feature>
<dbReference type="Proteomes" id="UP001241571">
    <property type="component" value="Unassembled WGS sequence"/>
</dbReference>
<organism evidence="5 6">
    <name type="scientific">Enterococcus gallinarum</name>
    <dbReference type="NCBI Taxonomy" id="1353"/>
    <lineage>
        <taxon>Bacteria</taxon>
        <taxon>Bacillati</taxon>
        <taxon>Bacillota</taxon>
        <taxon>Bacilli</taxon>
        <taxon>Lactobacillales</taxon>
        <taxon>Enterococcaceae</taxon>
        <taxon>Enterococcus</taxon>
    </lineage>
</organism>
<dbReference type="OrthoDB" id="5150296at2"/>
<dbReference type="PROSITE" id="PS51464">
    <property type="entry name" value="SIS"/>
    <property type="match status" value="1"/>
</dbReference>
<evidence type="ECO:0000256" key="1">
    <source>
        <dbReference type="ARBA" id="ARBA00022737"/>
    </source>
</evidence>
<dbReference type="InterPro" id="IPR035490">
    <property type="entry name" value="GlmS/FrlB_SIS"/>
</dbReference>
<dbReference type="EMBL" id="UFYW01000001">
    <property type="protein sequence ID" value="STD84826.1"/>
    <property type="molecule type" value="Genomic_DNA"/>
</dbReference>
<dbReference type="InterPro" id="IPR046348">
    <property type="entry name" value="SIS_dom_sf"/>
</dbReference>
<dbReference type="AlphaFoldDB" id="A0A1L8TZZ4"/>
<sequence>MATMMDYIQEEQETLVEILQGFVPKKEERRSAIEHLMILATGSSANACLAAKYALEKLAQITVTIEEPYHFNHYGHLSKEIETVLAVSQSGKSASTIDAVAHLSEQGLYTIGLSSDLESPLVQKVNERIDLGTGIETVGFVTKGYVATVLQLYLLGVSIGYSKGLLSDDQVSIIKSQLEKMIEAVPQVIDKTIAFFEKNVSTFKLANRFVTIGYGPNWGTAKEFETKFTETVRVPSQGVELEAYMHGPYLEANHEHVLFFIEAPSSNQTRSQLLRDYMTSHVGKAYTITVAAAADSDTLGLDVACEELFSPLLLVIPFQIFSYLGAAAKGIDLSKRIFDDFDQVLKSKI</sequence>
<dbReference type="Gene3D" id="3.40.50.10490">
    <property type="entry name" value="Glucose-6-phosphate isomerase like protein, domain 1"/>
    <property type="match status" value="2"/>
</dbReference>
<reference evidence="3 8" key="3">
    <citation type="submission" date="2023-06" db="EMBL/GenBank/DDBJ databases">
        <title>Acute promotion of culturable opportunistic pathogens and persistent increase of antibiotic resistance following antibiotic exposure in mouse gut microbiota.</title>
        <authorList>
            <person name="Li L."/>
            <person name="Wang B."/>
            <person name="Sun Y."/>
            <person name="Wang M."/>
            <person name="Xu H."/>
        </authorList>
    </citation>
    <scope>NUCLEOTIDE SEQUENCE [LARGE SCALE GENOMIC DNA]</scope>
    <source>
        <strain evidence="3 8">CRI2_2</strain>
    </source>
</reference>
<name>A0A1L8TZZ4_ENTGA</name>
<dbReference type="GO" id="GO:0006047">
    <property type="term" value="P:UDP-N-acetylglucosamine metabolic process"/>
    <property type="evidence" value="ECO:0007669"/>
    <property type="project" value="TreeGrafter"/>
</dbReference>
<dbReference type="Pfam" id="PF01380">
    <property type="entry name" value="SIS"/>
    <property type="match status" value="1"/>
</dbReference>
<proteinExistence type="predicted"/>
<dbReference type="PANTHER" id="PTHR10937:SF17">
    <property type="entry name" value="GLUCOSAMINE-FRUCTOSE-6-PHOSPHATE AMINOTRANSFERASE"/>
    <property type="match status" value="1"/>
</dbReference>
<evidence type="ECO:0000313" key="4">
    <source>
        <dbReference type="EMBL" id="QOG28327.1"/>
    </source>
</evidence>
<keyword evidence="1" id="KW-0677">Repeat</keyword>
<dbReference type="Proteomes" id="UP000254807">
    <property type="component" value="Unassembled WGS sequence"/>
</dbReference>
<evidence type="ECO:0000313" key="8">
    <source>
        <dbReference type="Proteomes" id="UP001241571"/>
    </source>
</evidence>
<dbReference type="PANTHER" id="PTHR10937">
    <property type="entry name" value="GLUCOSAMINE--FRUCTOSE-6-PHOSPHATE AMINOTRANSFERASE, ISOMERIZING"/>
    <property type="match status" value="1"/>
</dbReference>
<evidence type="ECO:0000259" key="2">
    <source>
        <dbReference type="PROSITE" id="PS51464"/>
    </source>
</evidence>
<dbReference type="CDD" id="cd05009">
    <property type="entry name" value="SIS_GlmS_GlmD_2"/>
    <property type="match status" value="1"/>
</dbReference>
<dbReference type="Proteomes" id="UP000516696">
    <property type="component" value="Chromosome"/>
</dbReference>
<keyword evidence="5" id="KW-0808">Transferase</keyword>
<dbReference type="GO" id="GO:0006487">
    <property type="term" value="P:protein N-linked glycosylation"/>
    <property type="evidence" value="ECO:0007669"/>
    <property type="project" value="TreeGrafter"/>
</dbReference>
<keyword evidence="5" id="KW-0032">Aminotransferase</keyword>
<dbReference type="GO" id="GO:0006002">
    <property type="term" value="P:fructose 6-phosphate metabolic process"/>
    <property type="evidence" value="ECO:0007669"/>
    <property type="project" value="TreeGrafter"/>
</dbReference>
<protein>
    <submittedName>
        <fullName evidence="5">Phosphosugar-binding protein</fullName>
        <ecNumber evidence="5">2.6.1.16</ecNumber>
    </submittedName>
    <submittedName>
        <fullName evidence="3">SIS domain-containing protein</fullName>
    </submittedName>
</protein>
<dbReference type="GO" id="GO:0004360">
    <property type="term" value="F:glutamine-fructose-6-phosphate transaminase (isomerizing) activity"/>
    <property type="evidence" value="ECO:0007669"/>
    <property type="project" value="UniProtKB-EC"/>
</dbReference>
<dbReference type="EC" id="2.6.1.16" evidence="5"/>
<dbReference type="InterPro" id="IPR035466">
    <property type="entry name" value="GlmS/AgaS_SIS"/>
</dbReference>
<gene>
    <name evidence="5" type="primary">glmS_2</name>
    <name evidence="4" type="ORF">EGM181_14205</name>
    <name evidence="5" type="ORF">NCTC12360_03373</name>
    <name evidence="3" type="ORF">QRX88_00660</name>
</gene>
<dbReference type="RefSeq" id="WP_060813775.1">
    <property type="nucleotide sequence ID" value="NZ_CAKOCH010000001.1"/>
</dbReference>
<dbReference type="SUPFAM" id="SSF53697">
    <property type="entry name" value="SIS domain"/>
    <property type="match status" value="1"/>
</dbReference>
<evidence type="ECO:0000313" key="7">
    <source>
        <dbReference type="Proteomes" id="UP000516696"/>
    </source>
</evidence>
<dbReference type="GeneID" id="93225114"/>
<dbReference type="InterPro" id="IPR001347">
    <property type="entry name" value="SIS_dom"/>
</dbReference>
<reference evidence="4 7" key="2">
    <citation type="submission" date="2020-03" db="EMBL/GenBank/DDBJ databases">
        <title>Characterization of ganglioside-mimicking enterococci.</title>
        <authorList>
            <person name="Patry R.T."/>
            <person name="Nothaft H."/>
            <person name="Bridger R."/>
            <person name="Shajahan A."/>
            <person name="Huynh S."/>
            <person name="Sanchez S."/>
            <person name="Azadi P."/>
            <person name="Cooper K."/>
            <person name="Miller W.G."/>
            <person name="Parker C.T."/>
            <person name="Wells L."/>
            <person name="Szymanski C.M."/>
        </authorList>
    </citation>
    <scope>NUCLEOTIDE SEQUENCE [LARGE SCALE GENOMIC DNA]</scope>
    <source>
        <strain evidence="4 7">EGM181</strain>
    </source>
</reference>
<dbReference type="GO" id="GO:0097367">
    <property type="term" value="F:carbohydrate derivative binding"/>
    <property type="evidence" value="ECO:0007669"/>
    <property type="project" value="InterPro"/>
</dbReference>